<accession>A0A0N4TK74</accession>
<evidence type="ECO:0000313" key="3">
    <source>
        <dbReference type="WBParaSite" id="BPAG_0000872801-mRNA-1"/>
    </source>
</evidence>
<proteinExistence type="predicted"/>
<gene>
    <name evidence="1" type="ORF">BPAG_LOCUS8690</name>
</gene>
<evidence type="ECO:0000313" key="2">
    <source>
        <dbReference type="Proteomes" id="UP000278627"/>
    </source>
</evidence>
<dbReference type="Proteomes" id="UP000278627">
    <property type="component" value="Unassembled WGS sequence"/>
</dbReference>
<dbReference type="WBParaSite" id="BPAG_0000872801-mRNA-1">
    <property type="protein sequence ID" value="BPAG_0000872801-mRNA-1"/>
    <property type="gene ID" value="BPAG_0000872801"/>
</dbReference>
<organism evidence="3">
    <name type="scientific">Brugia pahangi</name>
    <name type="common">Filarial nematode worm</name>
    <dbReference type="NCBI Taxonomy" id="6280"/>
    <lineage>
        <taxon>Eukaryota</taxon>
        <taxon>Metazoa</taxon>
        <taxon>Ecdysozoa</taxon>
        <taxon>Nematoda</taxon>
        <taxon>Chromadorea</taxon>
        <taxon>Rhabditida</taxon>
        <taxon>Spirurina</taxon>
        <taxon>Spiruromorpha</taxon>
        <taxon>Filarioidea</taxon>
        <taxon>Onchocercidae</taxon>
        <taxon>Brugia</taxon>
    </lineage>
</organism>
<evidence type="ECO:0000313" key="1">
    <source>
        <dbReference type="EMBL" id="VDN89876.1"/>
    </source>
</evidence>
<dbReference type="EMBL" id="UZAD01013139">
    <property type="protein sequence ID" value="VDN89876.1"/>
    <property type="molecule type" value="Genomic_DNA"/>
</dbReference>
<reference evidence="3" key="1">
    <citation type="submission" date="2017-02" db="UniProtKB">
        <authorList>
            <consortium name="WormBaseParasite"/>
        </authorList>
    </citation>
    <scope>IDENTIFICATION</scope>
</reference>
<keyword evidence="2" id="KW-1185">Reference proteome</keyword>
<protein>
    <submittedName>
        <fullName evidence="3">Methyltransferase</fullName>
    </submittedName>
</protein>
<reference evidence="1 2" key="2">
    <citation type="submission" date="2018-11" db="EMBL/GenBank/DDBJ databases">
        <authorList>
            <consortium name="Pathogen Informatics"/>
        </authorList>
    </citation>
    <scope>NUCLEOTIDE SEQUENCE [LARGE SCALE GENOMIC DNA]</scope>
</reference>
<name>A0A0N4TK74_BRUPA</name>
<sequence>MRFLLCVSTFNISLDDFRMLFVGNAPFHKICLIFEFLKWLQKEWLFGVNKYSALRNCHCMPVSDKQPFMDVCAGAGTTNDLTAYRLKIELSSVLA</sequence>
<dbReference type="AlphaFoldDB" id="A0A0N4TK74"/>